<accession>A0A9N8DGN7</accession>
<evidence type="ECO:0000256" key="1">
    <source>
        <dbReference type="SAM" id="MobiDB-lite"/>
    </source>
</evidence>
<feature type="region of interest" description="Disordered" evidence="1">
    <location>
        <begin position="233"/>
        <end position="258"/>
    </location>
</feature>
<gene>
    <name evidence="2" type="ORF">SEMRO_110_G055080.1</name>
</gene>
<feature type="region of interest" description="Disordered" evidence="1">
    <location>
        <begin position="610"/>
        <end position="636"/>
    </location>
</feature>
<feature type="compositionally biased region" description="Basic and acidic residues" evidence="1">
    <location>
        <begin position="465"/>
        <end position="485"/>
    </location>
</feature>
<feature type="compositionally biased region" description="Low complexity" evidence="1">
    <location>
        <begin position="233"/>
        <end position="250"/>
    </location>
</feature>
<protein>
    <submittedName>
        <fullName evidence="2">Uncharacterized protein</fullName>
    </submittedName>
</protein>
<dbReference type="EMBL" id="CAICTM010000109">
    <property type="protein sequence ID" value="CAB9501510.1"/>
    <property type="molecule type" value="Genomic_DNA"/>
</dbReference>
<proteinExistence type="predicted"/>
<evidence type="ECO:0000313" key="2">
    <source>
        <dbReference type="EMBL" id="CAB9501510.1"/>
    </source>
</evidence>
<dbReference type="OrthoDB" id="47361at2759"/>
<name>A0A9N8DGN7_9STRA</name>
<evidence type="ECO:0000313" key="3">
    <source>
        <dbReference type="Proteomes" id="UP001153069"/>
    </source>
</evidence>
<dbReference type="AlphaFoldDB" id="A0A9N8DGN7"/>
<feature type="region of interest" description="Disordered" evidence="1">
    <location>
        <begin position="459"/>
        <end position="485"/>
    </location>
</feature>
<sequence>MNKSQAKTGRKGDPRMHRAVAARMENPELSLFEALRIGGFDYPADEDASIMDSEKVTLGQRKNQLSRRLRLARKQQEESMNNAGGGAGVGMGGVGGMGDHHHGAAGMLDDSLTAQLGGGLGGMPGLGGMNHAASSLNAKMKLQLQQQAAANGAMSSEAQRQLEKLMQHSQQAKLSSGVKRNHAQLAELGPDAEMHPNEDETNLMDDKRRVAKFHPQYQPLFIPRAASLRNSFTTGSSQLSSQLTSSTPQLGPLSAPLTPLGAPPSTFAAAAASNSSLFSGGASGLLGQAQNSLSQRRSGANAGGGGGVSSHASGVAVASLSNTAQTVGLSLEQLAVALSSSSNLVKVLSNNSGSEQQQELALRLFRNESRALYQRCMLLAGFRPEDAEEKSQNHLQFAFSAWQMEGKRLQELMGDENNSAARGANASARLGASRNNNIGAGLNGNTLSGLSGGMNGQMDSIGTDHGSHDHGHSHGHDPGHNHSHEHAFNGHHVHQLEGKCGHKAIIHQPKDGSAHIDFVVGDKVECYHGVQPMGNKSLSAWPSKYKCEELACPAPCAETSCDDVDQPVDLDVGNRGPKILDLSDIDLSGAEWNSDLNGSMGGTLLGLFKLGDSDKDDGPSPQGNSSGGDGGFGIQV</sequence>
<reference evidence="2" key="1">
    <citation type="submission" date="2020-06" db="EMBL/GenBank/DDBJ databases">
        <authorList>
            <consortium name="Plant Systems Biology data submission"/>
        </authorList>
    </citation>
    <scope>NUCLEOTIDE SEQUENCE</scope>
    <source>
        <strain evidence="2">D6</strain>
    </source>
</reference>
<keyword evidence="3" id="KW-1185">Reference proteome</keyword>
<organism evidence="2 3">
    <name type="scientific">Seminavis robusta</name>
    <dbReference type="NCBI Taxonomy" id="568900"/>
    <lineage>
        <taxon>Eukaryota</taxon>
        <taxon>Sar</taxon>
        <taxon>Stramenopiles</taxon>
        <taxon>Ochrophyta</taxon>
        <taxon>Bacillariophyta</taxon>
        <taxon>Bacillariophyceae</taxon>
        <taxon>Bacillariophycidae</taxon>
        <taxon>Naviculales</taxon>
        <taxon>Naviculaceae</taxon>
        <taxon>Seminavis</taxon>
    </lineage>
</organism>
<comment type="caution">
    <text evidence="2">The sequence shown here is derived from an EMBL/GenBank/DDBJ whole genome shotgun (WGS) entry which is preliminary data.</text>
</comment>
<feature type="compositionally biased region" description="Gly residues" evidence="1">
    <location>
        <begin position="625"/>
        <end position="636"/>
    </location>
</feature>
<dbReference type="Proteomes" id="UP001153069">
    <property type="component" value="Unassembled WGS sequence"/>
</dbReference>